<keyword evidence="4" id="KW-0963">Cytoplasm</keyword>
<comment type="similarity">
    <text evidence="3">Belongs to the WD repeat PLAP family.</text>
</comment>
<dbReference type="InterPro" id="IPR015943">
    <property type="entry name" value="WD40/YVTN_repeat-like_dom_sf"/>
</dbReference>
<evidence type="ECO:0000313" key="11">
    <source>
        <dbReference type="EMBL" id="KAL3270153.1"/>
    </source>
</evidence>
<dbReference type="InterPro" id="IPR036322">
    <property type="entry name" value="WD40_repeat_dom_sf"/>
</dbReference>
<dbReference type="GO" id="GO:0005634">
    <property type="term" value="C:nucleus"/>
    <property type="evidence" value="ECO:0007669"/>
    <property type="project" value="UniProtKB-SubCell"/>
</dbReference>
<dbReference type="Gene3D" id="3.10.20.870">
    <property type="entry name" value="PFU (PLAA family ubiquitin binding), C-terminal domain"/>
    <property type="match status" value="1"/>
</dbReference>
<comment type="caution">
    <text evidence="11">The sequence shown here is derived from an EMBL/GenBank/DDBJ whole genome shotgun (WGS) entry which is preliminary data.</text>
</comment>
<dbReference type="InterPro" id="IPR011989">
    <property type="entry name" value="ARM-like"/>
</dbReference>
<evidence type="ECO:0000256" key="7">
    <source>
        <dbReference type="ARBA" id="ARBA00023242"/>
    </source>
</evidence>
<keyword evidence="5 8" id="KW-0853">WD repeat</keyword>
<evidence type="ECO:0000256" key="8">
    <source>
        <dbReference type="PROSITE-ProRule" id="PRU00221"/>
    </source>
</evidence>
<dbReference type="SUPFAM" id="SSF50978">
    <property type="entry name" value="WD40 repeat-like"/>
    <property type="match status" value="1"/>
</dbReference>
<evidence type="ECO:0008006" key="13">
    <source>
        <dbReference type="Google" id="ProtNLM"/>
    </source>
</evidence>
<dbReference type="CDD" id="cd00200">
    <property type="entry name" value="WD40"/>
    <property type="match status" value="1"/>
</dbReference>
<keyword evidence="6" id="KW-0677">Repeat</keyword>
<dbReference type="Gene3D" id="2.130.10.10">
    <property type="entry name" value="YVTN repeat-like/Quinoprotein amine dehydrogenase"/>
    <property type="match status" value="1"/>
</dbReference>
<protein>
    <recommendedName>
        <fullName evidence="13">Phospholipase A-2-activating protein</fullName>
    </recommendedName>
</protein>
<evidence type="ECO:0000256" key="3">
    <source>
        <dbReference type="ARBA" id="ARBA00008495"/>
    </source>
</evidence>
<dbReference type="PANTHER" id="PTHR19849:SF0">
    <property type="entry name" value="PHOSPHOLIPASE A-2-ACTIVATING PROTEIN"/>
    <property type="match status" value="1"/>
</dbReference>
<evidence type="ECO:0000259" key="10">
    <source>
        <dbReference type="PROSITE" id="PS51396"/>
    </source>
</evidence>
<keyword evidence="7" id="KW-0539">Nucleus</keyword>
<dbReference type="SMART" id="SM00320">
    <property type="entry name" value="WD40"/>
    <property type="match status" value="7"/>
</dbReference>
<dbReference type="InterPro" id="IPR015155">
    <property type="entry name" value="PFU"/>
</dbReference>
<evidence type="ECO:0000256" key="6">
    <source>
        <dbReference type="ARBA" id="ARBA00022737"/>
    </source>
</evidence>
<evidence type="ECO:0000256" key="2">
    <source>
        <dbReference type="ARBA" id="ARBA00004496"/>
    </source>
</evidence>
<dbReference type="EMBL" id="JABFTP020000021">
    <property type="protein sequence ID" value="KAL3270153.1"/>
    <property type="molecule type" value="Genomic_DNA"/>
</dbReference>
<name>A0ABD2MUJ7_9CUCU</name>
<dbReference type="GO" id="GO:0005737">
    <property type="term" value="C:cytoplasm"/>
    <property type="evidence" value="ECO:0007669"/>
    <property type="project" value="UniProtKB-SubCell"/>
</dbReference>
<dbReference type="FunFam" id="2.130.10.10:FF:000175">
    <property type="entry name" value="Phospholipase A-2-activating protein"/>
    <property type="match status" value="1"/>
</dbReference>
<dbReference type="PANTHER" id="PTHR19849">
    <property type="entry name" value="PHOSPHOLIPASE A-2-ACTIVATING PROTEIN"/>
    <property type="match status" value="1"/>
</dbReference>
<feature type="repeat" description="WD" evidence="8">
    <location>
        <begin position="11"/>
        <end position="42"/>
    </location>
</feature>
<feature type="repeat" description="WD" evidence="8">
    <location>
        <begin position="189"/>
        <end position="230"/>
    </location>
</feature>
<comment type="subcellular location">
    <subcellularLocation>
        <location evidence="2">Cytoplasm</location>
    </subcellularLocation>
    <subcellularLocation>
        <location evidence="1">Nucleus</location>
    </subcellularLocation>
</comment>
<evidence type="ECO:0000256" key="4">
    <source>
        <dbReference type="ARBA" id="ARBA00022490"/>
    </source>
</evidence>
<feature type="domain" description="PFU" evidence="9">
    <location>
        <begin position="372"/>
        <end position="470"/>
    </location>
</feature>
<evidence type="ECO:0000259" key="9">
    <source>
        <dbReference type="PROSITE" id="PS51394"/>
    </source>
</evidence>
<evidence type="ECO:0000313" key="12">
    <source>
        <dbReference type="Proteomes" id="UP001516400"/>
    </source>
</evidence>
<proteinExistence type="inferred from homology"/>
<evidence type="ECO:0000256" key="1">
    <source>
        <dbReference type="ARBA" id="ARBA00004123"/>
    </source>
</evidence>
<evidence type="ECO:0000256" key="5">
    <source>
        <dbReference type="ARBA" id="ARBA00022574"/>
    </source>
</evidence>
<reference evidence="11 12" key="1">
    <citation type="journal article" date="2021" name="BMC Biol.">
        <title>Horizontally acquired antibacterial genes associated with adaptive radiation of ladybird beetles.</title>
        <authorList>
            <person name="Li H.S."/>
            <person name="Tang X.F."/>
            <person name="Huang Y.H."/>
            <person name="Xu Z.Y."/>
            <person name="Chen M.L."/>
            <person name="Du X.Y."/>
            <person name="Qiu B.Y."/>
            <person name="Chen P.T."/>
            <person name="Zhang W."/>
            <person name="Slipinski A."/>
            <person name="Escalona H.E."/>
            <person name="Waterhouse R.M."/>
            <person name="Zwick A."/>
            <person name="Pang H."/>
        </authorList>
    </citation>
    <scope>NUCLEOTIDE SEQUENCE [LARGE SCALE GENOMIC DNA]</scope>
    <source>
        <strain evidence="11">SYSU2018</strain>
    </source>
</reference>
<feature type="repeat" description="WD" evidence="8">
    <location>
        <begin position="230"/>
        <end position="264"/>
    </location>
</feature>
<keyword evidence="12" id="KW-1185">Reference proteome</keyword>
<dbReference type="Pfam" id="PF09070">
    <property type="entry name" value="PFU"/>
    <property type="match status" value="1"/>
</dbReference>
<accession>A0ABD2MUJ7</accession>
<dbReference type="InterPro" id="IPR001680">
    <property type="entry name" value="WD40_rpt"/>
</dbReference>
<dbReference type="Gene3D" id="1.25.10.10">
    <property type="entry name" value="Leucine-rich Repeat Variant"/>
    <property type="match status" value="1"/>
</dbReference>
<organism evidence="11 12">
    <name type="scientific">Cryptolaemus montrouzieri</name>
    <dbReference type="NCBI Taxonomy" id="559131"/>
    <lineage>
        <taxon>Eukaryota</taxon>
        <taxon>Metazoa</taxon>
        <taxon>Ecdysozoa</taxon>
        <taxon>Arthropoda</taxon>
        <taxon>Hexapoda</taxon>
        <taxon>Insecta</taxon>
        <taxon>Pterygota</taxon>
        <taxon>Neoptera</taxon>
        <taxon>Endopterygota</taxon>
        <taxon>Coleoptera</taxon>
        <taxon>Polyphaga</taxon>
        <taxon>Cucujiformia</taxon>
        <taxon>Coccinelloidea</taxon>
        <taxon>Coccinellidae</taxon>
        <taxon>Scymninae</taxon>
        <taxon>Scymnini</taxon>
        <taxon>Cryptolaemus</taxon>
    </lineage>
</organism>
<dbReference type="AlphaFoldDB" id="A0ABD2MUJ7"/>
<dbReference type="PROSITE" id="PS50082">
    <property type="entry name" value="WD_REPEATS_2"/>
    <property type="match status" value="4"/>
</dbReference>
<dbReference type="InterPro" id="IPR038122">
    <property type="entry name" value="PFU_sf"/>
</dbReference>
<sequence length="807" mass="89599">MEKQYKLSTCLYGHALDVRSLAVTETNAILSGSRDKSARFWKPNEFNTSYNEVISYKDQKNFVASVIYLEPSNEFPEGLVITGGNDSQILIYKPSEPFASITIREHSNTVSCLANGILPNTFVSGSWDTSAKYWIINKDSNSQSSKLTLKGHLAAVWSVIQIQDSRIVTASADKTICFWSSEGKLLKTLGGHTDCVRGLCDIPELNYFISVANDASIKIWSYSGENLETLYGHTNYIYSIARCKTGGTNCFVTSDEDRTVRVWKDGVNCQTFQLPAQSVWAVATLSNGDIVTGSSDGVIRIFTQEESRIADPATLSKFEEEVSSLNAQNLQEIGGYKVSELPGKEALYEPGKKAGQMRMIRESSGVTAYTWVVDGTNSHWEKVGDVLGATKEPSNEGKTIFEGKYYDYVFSVDVEDGKPPLKLPFNKGDDPYQAAQAFLLKNALPSAYLEQVVNFILKNSNQQYTPAASSNYVDPFTGGSRYTPSGNDPFRFQGANVDPFTGGSSYTTSSSAPINMEISTGANADPFTGSMSYTTTSTIKTSTYFPQKQYLSFEMGDPSVILNKLKEFNNKIGEVTNRIDEEHLEEFVTLCKGFPKNPDVFDILFKLLKWPEDMIFPVLDVVRMAVRHQQNNEVISNLNSEMLMERLKYFIGEQCSVINNTIVALRTLSNLCLHAAGECLIFENRFDIVENVTSLGGLNKNGQVALSTLLLNLTVLSQRKNDELGTTVLADVIQDILCKLSDPESQFRTYVALGTLLTSNLLECKEIRLKLTTNSSFVKLLDEHSSTCNNEIERKRTECAKDVKKIL</sequence>
<dbReference type="PROSITE" id="PS51396">
    <property type="entry name" value="PUL"/>
    <property type="match status" value="1"/>
</dbReference>
<feature type="domain" description="PUL" evidence="10">
    <location>
        <begin position="543"/>
        <end position="806"/>
    </location>
</feature>
<feature type="repeat" description="WD" evidence="8">
    <location>
        <begin position="103"/>
        <end position="144"/>
    </location>
</feature>
<dbReference type="PROSITE" id="PS51394">
    <property type="entry name" value="PFU"/>
    <property type="match status" value="1"/>
</dbReference>
<dbReference type="Pfam" id="PF08324">
    <property type="entry name" value="PUL"/>
    <property type="match status" value="1"/>
</dbReference>
<dbReference type="Proteomes" id="UP001516400">
    <property type="component" value="Unassembled WGS sequence"/>
</dbReference>
<dbReference type="Pfam" id="PF00400">
    <property type="entry name" value="WD40"/>
    <property type="match status" value="6"/>
</dbReference>
<dbReference type="InterPro" id="IPR013535">
    <property type="entry name" value="PUL_dom"/>
</dbReference>
<gene>
    <name evidence="11" type="ORF">HHI36_009211</name>
</gene>